<dbReference type="AlphaFoldDB" id="A0A8S9YAH6"/>
<name>A0A8S9YAH6_9TREM</name>
<gene>
    <name evidence="1" type="ORF">EG68_03902</name>
</gene>
<proteinExistence type="predicted"/>
<dbReference type="Proteomes" id="UP000822476">
    <property type="component" value="Unassembled WGS sequence"/>
</dbReference>
<reference evidence="1" key="1">
    <citation type="submission" date="2019-07" db="EMBL/GenBank/DDBJ databases">
        <title>Annotation for the trematode Paragonimus miyazaki's.</title>
        <authorList>
            <person name="Choi Y.-J."/>
        </authorList>
    </citation>
    <scope>NUCLEOTIDE SEQUENCE</scope>
    <source>
        <strain evidence="1">Japan</strain>
    </source>
</reference>
<organism evidence="1 2">
    <name type="scientific">Paragonimus skrjabini miyazakii</name>
    <dbReference type="NCBI Taxonomy" id="59628"/>
    <lineage>
        <taxon>Eukaryota</taxon>
        <taxon>Metazoa</taxon>
        <taxon>Spiralia</taxon>
        <taxon>Lophotrochozoa</taxon>
        <taxon>Platyhelminthes</taxon>
        <taxon>Trematoda</taxon>
        <taxon>Digenea</taxon>
        <taxon>Plagiorchiida</taxon>
        <taxon>Troglotremata</taxon>
        <taxon>Troglotrematidae</taxon>
        <taxon>Paragonimus</taxon>
    </lineage>
</organism>
<sequence>MCWLYCRSCGRCEGVDQVKCVFTADQTGAFDTPVDPTQSSRCCHGTCSSMLSACSEVDSSPHMELSTVTLNDRQGVRMVSSIPPHPEGGVSPTALSTTYRFAIPNVKRSNVVTRSGNGQM</sequence>
<dbReference type="EMBL" id="JTDE01021263">
    <property type="protein sequence ID" value="KAF7233166.1"/>
    <property type="molecule type" value="Genomic_DNA"/>
</dbReference>
<protein>
    <submittedName>
        <fullName evidence="1">Uncharacterized protein</fullName>
    </submittedName>
</protein>
<evidence type="ECO:0000313" key="2">
    <source>
        <dbReference type="Proteomes" id="UP000822476"/>
    </source>
</evidence>
<keyword evidence="2" id="KW-1185">Reference proteome</keyword>
<evidence type="ECO:0000313" key="1">
    <source>
        <dbReference type="EMBL" id="KAF7233166.1"/>
    </source>
</evidence>
<accession>A0A8S9YAH6</accession>
<comment type="caution">
    <text evidence="1">The sequence shown here is derived from an EMBL/GenBank/DDBJ whole genome shotgun (WGS) entry which is preliminary data.</text>
</comment>